<dbReference type="GO" id="GO:0005634">
    <property type="term" value="C:nucleus"/>
    <property type="evidence" value="ECO:0007669"/>
    <property type="project" value="UniProtKB-SubCell"/>
</dbReference>
<evidence type="ECO:0000259" key="7">
    <source>
        <dbReference type="PROSITE" id="PS50888"/>
    </source>
</evidence>
<proteinExistence type="predicted"/>
<dbReference type="SMART" id="SM00353">
    <property type="entry name" value="HLH"/>
    <property type="match status" value="1"/>
</dbReference>
<keyword evidence="5" id="KW-0539">Nucleus</keyword>
<protein>
    <recommendedName>
        <fullName evidence="7">BHLH domain-containing protein</fullName>
    </recommendedName>
</protein>
<dbReference type="GO" id="GO:0046983">
    <property type="term" value="F:protein dimerization activity"/>
    <property type="evidence" value="ECO:0007669"/>
    <property type="project" value="InterPro"/>
</dbReference>
<evidence type="ECO:0000256" key="4">
    <source>
        <dbReference type="ARBA" id="ARBA00023163"/>
    </source>
</evidence>
<feature type="region of interest" description="Disordered" evidence="6">
    <location>
        <begin position="18"/>
        <end position="61"/>
    </location>
</feature>
<evidence type="ECO:0000313" key="8">
    <source>
        <dbReference type="EMBL" id="ORZ23366.1"/>
    </source>
</evidence>
<reference evidence="8 9" key="1">
    <citation type="submission" date="2016-07" db="EMBL/GenBank/DDBJ databases">
        <title>Pervasive Adenine N6-methylation of Active Genes in Fungi.</title>
        <authorList>
            <consortium name="DOE Joint Genome Institute"/>
            <person name="Mondo S.J."/>
            <person name="Dannebaum R.O."/>
            <person name="Kuo R.C."/>
            <person name="Labutti K."/>
            <person name="Haridas S."/>
            <person name="Kuo A."/>
            <person name="Salamov A."/>
            <person name="Ahrendt S.R."/>
            <person name="Lipzen A."/>
            <person name="Sullivan W."/>
            <person name="Andreopoulos W.B."/>
            <person name="Clum A."/>
            <person name="Lindquist E."/>
            <person name="Daum C."/>
            <person name="Ramamoorthy G.K."/>
            <person name="Gryganskyi A."/>
            <person name="Culley D."/>
            <person name="Magnuson J.K."/>
            <person name="James T.Y."/>
            <person name="O'Malley M.A."/>
            <person name="Stajich J.E."/>
            <person name="Spatafora J.W."/>
            <person name="Visel A."/>
            <person name="Grigoriev I.V."/>
        </authorList>
    </citation>
    <scope>NUCLEOTIDE SEQUENCE [LARGE SCALE GENOMIC DNA]</scope>
    <source>
        <strain evidence="8 9">NRRL 1336</strain>
    </source>
</reference>
<dbReference type="STRING" id="90262.A0A1X2IWE3"/>
<feature type="region of interest" description="Disordered" evidence="6">
    <location>
        <begin position="100"/>
        <end position="132"/>
    </location>
</feature>
<keyword evidence="2" id="KW-0805">Transcription regulation</keyword>
<dbReference type="Proteomes" id="UP000193560">
    <property type="component" value="Unassembled WGS sequence"/>
</dbReference>
<evidence type="ECO:0000256" key="2">
    <source>
        <dbReference type="ARBA" id="ARBA00023015"/>
    </source>
</evidence>
<keyword evidence="3" id="KW-0238">DNA-binding</keyword>
<dbReference type="SUPFAM" id="SSF47459">
    <property type="entry name" value="HLH, helix-loop-helix DNA-binding domain"/>
    <property type="match status" value="1"/>
</dbReference>
<evidence type="ECO:0000256" key="1">
    <source>
        <dbReference type="ARBA" id="ARBA00004123"/>
    </source>
</evidence>
<dbReference type="PANTHER" id="PTHR45776">
    <property type="entry name" value="MIP04163P"/>
    <property type="match status" value="1"/>
</dbReference>
<dbReference type="PANTHER" id="PTHR45776:SF2">
    <property type="entry name" value="MIP04163P"/>
    <property type="match status" value="1"/>
</dbReference>
<evidence type="ECO:0000313" key="9">
    <source>
        <dbReference type="Proteomes" id="UP000193560"/>
    </source>
</evidence>
<dbReference type="Gene3D" id="4.10.280.10">
    <property type="entry name" value="Helix-loop-helix DNA-binding domain"/>
    <property type="match status" value="1"/>
</dbReference>
<name>A0A1X2IWE3_9FUNG</name>
<feature type="compositionally biased region" description="Polar residues" evidence="6">
    <location>
        <begin position="120"/>
        <end position="132"/>
    </location>
</feature>
<dbReference type="InterPro" id="IPR036638">
    <property type="entry name" value="HLH_DNA-bd_sf"/>
</dbReference>
<dbReference type="InterPro" id="IPR011598">
    <property type="entry name" value="bHLH_dom"/>
</dbReference>
<dbReference type="AlphaFoldDB" id="A0A1X2IWE3"/>
<accession>A0A1X2IWE3</accession>
<gene>
    <name evidence="8" type="ORF">BCR42DRAFT_404596</name>
</gene>
<comment type="caution">
    <text evidence="8">The sequence shown here is derived from an EMBL/GenBank/DDBJ whole genome shotgun (WGS) entry which is preliminary data.</text>
</comment>
<sequence>MYVFVCFLLNIYRRNMSSEKKRQRRESHNIVEQRRRDNISARIKELSELLPPPSSPHPQQKFNRGVVLQKSVEHIRLLQQLVLQQQEHIRELEALLEGTHHPTVLSGEHQPSSSSPSSSIAVYTGTTYTEAQ</sequence>
<comment type="subcellular location">
    <subcellularLocation>
        <location evidence="1">Nucleus</location>
    </subcellularLocation>
</comment>
<dbReference type="GO" id="GO:0000978">
    <property type="term" value="F:RNA polymerase II cis-regulatory region sequence-specific DNA binding"/>
    <property type="evidence" value="ECO:0007669"/>
    <property type="project" value="TreeGrafter"/>
</dbReference>
<evidence type="ECO:0000256" key="5">
    <source>
        <dbReference type="ARBA" id="ARBA00023242"/>
    </source>
</evidence>
<evidence type="ECO:0000256" key="3">
    <source>
        <dbReference type="ARBA" id="ARBA00023125"/>
    </source>
</evidence>
<dbReference type="PROSITE" id="PS50888">
    <property type="entry name" value="BHLH"/>
    <property type="match status" value="1"/>
</dbReference>
<keyword evidence="9" id="KW-1185">Reference proteome</keyword>
<dbReference type="GO" id="GO:0000981">
    <property type="term" value="F:DNA-binding transcription factor activity, RNA polymerase II-specific"/>
    <property type="evidence" value="ECO:0007669"/>
    <property type="project" value="TreeGrafter"/>
</dbReference>
<keyword evidence="4" id="KW-0804">Transcription</keyword>
<organism evidence="8 9">
    <name type="scientific">Absidia repens</name>
    <dbReference type="NCBI Taxonomy" id="90262"/>
    <lineage>
        <taxon>Eukaryota</taxon>
        <taxon>Fungi</taxon>
        <taxon>Fungi incertae sedis</taxon>
        <taxon>Mucoromycota</taxon>
        <taxon>Mucoromycotina</taxon>
        <taxon>Mucoromycetes</taxon>
        <taxon>Mucorales</taxon>
        <taxon>Cunninghamellaceae</taxon>
        <taxon>Absidia</taxon>
    </lineage>
</organism>
<feature type="compositionally biased region" description="Basic and acidic residues" evidence="6">
    <location>
        <begin position="18"/>
        <end position="47"/>
    </location>
</feature>
<dbReference type="OrthoDB" id="690068at2759"/>
<evidence type="ECO:0000256" key="6">
    <source>
        <dbReference type="SAM" id="MobiDB-lite"/>
    </source>
</evidence>
<feature type="domain" description="BHLH" evidence="7">
    <location>
        <begin position="23"/>
        <end position="78"/>
    </location>
</feature>
<dbReference type="EMBL" id="MCGE01000003">
    <property type="protein sequence ID" value="ORZ23366.1"/>
    <property type="molecule type" value="Genomic_DNA"/>
</dbReference>
<dbReference type="Pfam" id="PF00010">
    <property type="entry name" value="HLH"/>
    <property type="match status" value="1"/>
</dbReference>